<reference evidence="7 8" key="1">
    <citation type="journal article" date="2010" name="Nature">
        <title>Genome sequencing and analysis of the model grass Brachypodium distachyon.</title>
        <authorList>
            <consortium name="International Brachypodium Initiative"/>
        </authorList>
    </citation>
    <scope>NUCLEOTIDE SEQUENCE [LARGE SCALE GENOMIC DNA]</scope>
    <source>
        <strain evidence="7">Bd21</strain>
        <strain evidence="8">cv. Bd21</strain>
    </source>
</reference>
<dbReference type="PROSITE" id="PS50089">
    <property type="entry name" value="ZF_RING_2"/>
    <property type="match status" value="1"/>
</dbReference>
<reference evidence="7" key="2">
    <citation type="submission" date="2017-06" db="EMBL/GenBank/DDBJ databases">
        <title>WGS assembly of Brachypodium distachyon.</title>
        <authorList>
            <consortium name="The International Brachypodium Initiative"/>
            <person name="Lucas S."/>
            <person name="Harmon-Smith M."/>
            <person name="Lail K."/>
            <person name="Tice H."/>
            <person name="Grimwood J."/>
            <person name="Bruce D."/>
            <person name="Barry K."/>
            <person name="Shu S."/>
            <person name="Lindquist E."/>
            <person name="Wang M."/>
            <person name="Pitluck S."/>
            <person name="Vogel J.P."/>
            <person name="Garvin D.F."/>
            <person name="Mockler T.C."/>
            <person name="Schmutz J."/>
            <person name="Rokhsar D."/>
            <person name="Bevan M.W."/>
        </authorList>
    </citation>
    <scope>NUCLEOTIDE SEQUENCE</scope>
    <source>
        <strain evidence="7">Bd21</strain>
    </source>
</reference>
<dbReference type="CDD" id="cd16461">
    <property type="entry name" value="RING-H2_EL5-like"/>
    <property type="match status" value="1"/>
</dbReference>
<evidence type="ECO:0000256" key="1">
    <source>
        <dbReference type="ARBA" id="ARBA00022723"/>
    </source>
</evidence>
<dbReference type="PANTHER" id="PTHR46719:SF26">
    <property type="entry name" value="RING-TYPE DOMAIN-CONTAINING PROTEIN"/>
    <property type="match status" value="1"/>
</dbReference>
<evidence type="ECO:0000256" key="4">
    <source>
        <dbReference type="PROSITE-ProRule" id="PRU00175"/>
    </source>
</evidence>
<dbReference type="GeneID" id="112268890"/>
<dbReference type="Gene3D" id="3.30.40.10">
    <property type="entry name" value="Zinc/RING finger domain, C3HC4 (zinc finger)"/>
    <property type="match status" value="1"/>
</dbReference>
<feature type="domain" description="RING-type" evidence="6">
    <location>
        <begin position="102"/>
        <end position="144"/>
    </location>
</feature>
<dbReference type="InterPro" id="IPR011016">
    <property type="entry name" value="Znf_RING-CH"/>
</dbReference>
<evidence type="ECO:0000313" key="9">
    <source>
        <dbReference type="Proteomes" id="UP000008810"/>
    </source>
</evidence>
<dbReference type="InterPro" id="IPR001841">
    <property type="entry name" value="Znf_RING"/>
</dbReference>
<evidence type="ECO:0000256" key="5">
    <source>
        <dbReference type="SAM" id="MobiDB-lite"/>
    </source>
</evidence>
<evidence type="ECO:0000313" key="7">
    <source>
        <dbReference type="EMBL" id="KQJ85739.1"/>
    </source>
</evidence>
<keyword evidence="3" id="KW-0862">Zinc</keyword>
<accession>A0A0Q3HCB5</accession>
<dbReference type="EMBL" id="CM000883">
    <property type="protein sequence ID" value="KQJ85739.1"/>
    <property type="molecule type" value="Genomic_DNA"/>
</dbReference>
<dbReference type="ExpressionAtlas" id="A0A0Q3HCB5">
    <property type="expression patterns" value="baseline"/>
</dbReference>
<evidence type="ECO:0000259" key="6">
    <source>
        <dbReference type="PROSITE" id="PS50089"/>
    </source>
</evidence>
<dbReference type="SMART" id="SM00744">
    <property type="entry name" value="RINGv"/>
    <property type="match status" value="1"/>
</dbReference>
<dbReference type="RefSeq" id="XP_024310921.1">
    <property type="nucleotide sequence ID" value="XM_024455153.1"/>
</dbReference>
<evidence type="ECO:0000256" key="2">
    <source>
        <dbReference type="ARBA" id="ARBA00022771"/>
    </source>
</evidence>
<name>A0A0Q3HCB5_BRADI</name>
<dbReference type="OrthoDB" id="678282at2759"/>
<gene>
    <name evidence="8" type="primary">LOC112268890</name>
    <name evidence="7" type="ORF">BRADI_4g01350v3</name>
</gene>
<sequence>MSKDVVLIGASMAALVALSAVTFFCSNRRRGRTDGGQDDVELGRRRRGAGVDEAALATYPTSVYCTAKKAAAGDGDEGGGDDKEKAAGGEEDDDDVDGARSCAVCLGEYEDGDELRRLPGCRHAFHRGCVDQWLRRRPTCPVCRTPPPPLAQANPS</sequence>
<dbReference type="SUPFAM" id="SSF57850">
    <property type="entry name" value="RING/U-box"/>
    <property type="match status" value="1"/>
</dbReference>
<dbReference type="SMART" id="SM00184">
    <property type="entry name" value="RING"/>
    <property type="match status" value="1"/>
</dbReference>
<dbReference type="Gramene" id="KQJ85739">
    <property type="protein sequence ID" value="KQJ85739"/>
    <property type="gene ID" value="BRADI_4g01350v3"/>
</dbReference>
<dbReference type="AlphaFoldDB" id="A0A0Q3HCB5"/>
<evidence type="ECO:0000256" key="3">
    <source>
        <dbReference type="ARBA" id="ARBA00022833"/>
    </source>
</evidence>
<keyword evidence="1" id="KW-0479">Metal-binding</keyword>
<feature type="region of interest" description="Disordered" evidence="5">
    <location>
        <begin position="70"/>
        <end position="97"/>
    </location>
</feature>
<keyword evidence="9" id="KW-1185">Reference proteome</keyword>
<dbReference type="PANTHER" id="PTHR46719">
    <property type="entry name" value="TRANSCRIPTION FACTOR C2H2 FAMILY-RELATED"/>
    <property type="match status" value="1"/>
</dbReference>
<dbReference type="Proteomes" id="UP000008810">
    <property type="component" value="Chromosome 4"/>
</dbReference>
<dbReference type="InterPro" id="IPR045899">
    <property type="entry name" value="ATL71-like"/>
</dbReference>
<protein>
    <recommendedName>
        <fullName evidence="6">RING-type domain-containing protein</fullName>
    </recommendedName>
</protein>
<reference evidence="8" key="3">
    <citation type="submission" date="2018-08" db="UniProtKB">
        <authorList>
            <consortium name="EnsemblPlants"/>
        </authorList>
    </citation>
    <scope>IDENTIFICATION</scope>
    <source>
        <strain evidence="8">cv. Bd21</strain>
    </source>
</reference>
<organism evidence="7">
    <name type="scientific">Brachypodium distachyon</name>
    <name type="common">Purple false brome</name>
    <name type="synonym">Trachynia distachya</name>
    <dbReference type="NCBI Taxonomy" id="15368"/>
    <lineage>
        <taxon>Eukaryota</taxon>
        <taxon>Viridiplantae</taxon>
        <taxon>Streptophyta</taxon>
        <taxon>Embryophyta</taxon>
        <taxon>Tracheophyta</taxon>
        <taxon>Spermatophyta</taxon>
        <taxon>Magnoliopsida</taxon>
        <taxon>Liliopsida</taxon>
        <taxon>Poales</taxon>
        <taxon>Poaceae</taxon>
        <taxon>BOP clade</taxon>
        <taxon>Pooideae</taxon>
        <taxon>Stipodae</taxon>
        <taxon>Brachypodieae</taxon>
        <taxon>Brachypodium</taxon>
    </lineage>
</organism>
<keyword evidence="2 4" id="KW-0863">Zinc-finger</keyword>
<evidence type="ECO:0000313" key="8">
    <source>
        <dbReference type="EnsemblPlants" id="KQJ85739"/>
    </source>
</evidence>
<dbReference type="Pfam" id="PF13639">
    <property type="entry name" value="zf-RING_2"/>
    <property type="match status" value="1"/>
</dbReference>
<dbReference type="EnsemblPlants" id="KQJ85739">
    <property type="protein sequence ID" value="KQJ85739"/>
    <property type="gene ID" value="BRADI_4g01350v3"/>
</dbReference>
<dbReference type="GO" id="GO:0008270">
    <property type="term" value="F:zinc ion binding"/>
    <property type="evidence" value="ECO:0007669"/>
    <property type="project" value="UniProtKB-KW"/>
</dbReference>
<dbReference type="InterPro" id="IPR013083">
    <property type="entry name" value="Znf_RING/FYVE/PHD"/>
</dbReference>
<proteinExistence type="predicted"/>